<feature type="compositionally biased region" description="Basic and acidic residues" evidence="1">
    <location>
        <begin position="969"/>
        <end position="991"/>
    </location>
</feature>
<proteinExistence type="predicted"/>
<dbReference type="Proteomes" id="UP001167357">
    <property type="component" value="Unassembled WGS sequence"/>
</dbReference>
<organism evidence="3 4">
    <name type="scientific">Xanthomonas nasturtii</name>
    <dbReference type="NCBI Taxonomy" id="1843581"/>
    <lineage>
        <taxon>Bacteria</taxon>
        <taxon>Pseudomonadati</taxon>
        <taxon>Pseudomonadota</taxon>
        <taxon>Gammaproteobacteria</taxon>
        <taxon>Lysobacterales</taxon>
        <taxon>Lysobacteraceae</taxon>
        <taxon>Xanthomonas</taxon>
    </lineage>
</organism>
<feature type="region of interest" description="Disordered" evidence="1">
    <location>
        <begin position="602"/>
        <end position="621"/>
    </location>
</feature>
<dbReference type="PANTHER" id="PTHR33840:SF1">
    <property type="entry name" value="TLE1 PHOSPHOLIPASE DOMAIN-CONTAINING PROTEIN"/>
    <property type="match status" value="1"/>
</dbReference>
<feature type="region of interest" description="Disordered" evidence="1">
    <location>
        <begin position="1442"/>
        <end position="1474"/>
    </location>
</feature>
<feature type="compositionally biased region" description="Basic and acidic residues" evidence="1">
    <location>
        <begin position="1019"/>
        <end position="1032"/>
    </location>
</feature>
<feature type="compositionally biased region" description="Polar residues" evidence="1">
    <location>
        <begin position="1198"/>
        <end position="1212"/>
    </location>
</feature>
<evidence type="ECO:0000313" key="3">
    <source>
        <dbReference type="EMBL" id="MCL1551506.1"/>
    </source>
</evidence>
<dbReference type="InterPro" id="IPR018712">
    <property type="entry name" value="Tle1-like_cat"/>
</dbReference>
<feature type="compositionally biased region" description="Low complexity" evidence="1">
    <location>
        <begin position="853"/>
        <end position="864"/>
    </location>
</feature>
<feature type="region of interest" description="Disordered" evidence="1">
    <location>
        <begin position="1137"/>
        <end position="1169"/>
    </location>
</feature>
<accession>A0ABT0LQ91</accession>
<evidence type="ECO:0000256" key="1">
    <source>
        <dbReference type="SAM" id="MobiDB-lite"/>
    </source>
</evidence>
<dbReference type="EMBL" id="JAMBED010000016">
    <property type="protein sequence ID" value="MCL1551506.1"/>
    <property type="molecule type" value="Genomic_DNA"/>
</dbReference>
<reference evidence="3" key="1">
    <citation type="submission" date="2022-04" db="EMBL/GenBank/DDBJ databases">
        <title>Genomic comparison of 19 strains of Xanthomonas nasturtii, a newly emerging watercress pathogen.</title>
        <authorList>
            <person name="Harrison J."/>
            <person name="Greer S."/>
            <person name="Hussain R."/>
            <person name="Lascelles D."/>
            <person name="Roberts M."/>
            <person name="Carter B."/>
            <person name="Bryning A."/>
            <person name="Carroll S."/>
            <person name="Aspin A."/>
            <person name="Cruz L."/>
            <person name="Cruz J."/>
            <person name="Grant M."/>
            <person name="Vicente J."/>
            <person name="Studholme D.J."/>
        </authorList>
    </citation>
    <scope>NUCLEOTIDE SEQUENCE</scope>
    <source>
        <strain evidence="3">10016B</strain>
    </source>
</reference>
<dbReference type="PANTHER" id="PTHR33840">
    <property type="match status" value="1"/>
</dbReference>
<keyword evidence="4" id="KW-1185">Reference proteome</keyword>
<feature type="compositionally biased region" description="Low complexity" evidence="1">
    <location>
        <begin position="992"/>
        <end position="1010"/>
    </location>
</feature>
<feature type="domain" description="T6SS Phospholipase effector Tle1-like catalytic" evidence="2">
    <location>
        <begin position="58"/>
        <end position="188"/>
    </location>
</feature>
<feature type="compositionally biased region" description="Low complexity" evidence="1">
    <location>
        <begin position="879"/>
        <end position="895"/>
    </location>
</feature>
<feature type="compositionally biased region" description="Gly residues" evidence="1">
    <location>
        <begin position="1447"/>
        <end position="1474"/>
    </location>
</feature>
<comment type="caution">
    <text evidence="3">The sequence shown here is derived from an EMBL/GenBank/DDBJ whole genome shotgun (WGS) entry which is preliminary data.</text>
</comment>
<feature type="compositionally biased region" description="Low complexity" evidence="1">
    <location>
        <begin position="1033"/>
        <end position="1048"/>
    </location>
</feature>
<feature type="region of interest" description="Disordered" evidence="1">
    <location>
        <begin position="1197"/>
        <end position="1235"/>
    </location>
</feature>
<feature type="compositionally biased region" description="Basic and acidic residues" evidence="1">
    <location>
        <begin position="1096"/>
        <end position="1107"/>
    </location>
</feature>
<gene>
    <name evidence="3" type="ORF">M3O51_09295</name>
</gene>
<feature type="region of interest" description="Disordered" evidence="1">
    <location>
        <begin position="853"/>
        <end position="895"/>
    </location>
</feature>
<feature type="region of interest" description="Disordered" evidence="1">
    <location>
        <begin position="1304"/>
        <end position="1329"/>
    </location>
</feature>
<feature type="compositionally biased region" description="Basic and acidic residues" evidence="1">
    <location>
        <begin position="933"/>
        <end position="949"/>
    </location>
</feature>
<feature type="compositionally biased region" description="Basic and acidic residues" evidence="1">
    <location>
        <begin position="1214"/>
        <end position="1224"/>
    </location>
</feature>
<evidence type="ECO:0000259" key="2">
    <source>
        <dbReference type="Pfam" id="PF09994"/>
    </source>
</evidence>
<feature type="region of interest" description="Disordered" evidence="1">
    <location>
        <begin position="921"/>
        <end position="1121"/>
    </location>
</feature>
<sequence>MDKKIVLQLGEDGLPLDDVSHYTATPEQLRTYEQAAEDLARLKVPQLLDRADPHSYLIVGLMDGTGNDFYKDPLHATNVAKFRQQLEDLEKAGEKRLYVEYIEGPGTQDSLLAKTLDGATGRTSLFRAEEMYERLKAQSQNIFQADPEAKIAFHLEGFSRGASQVPLLARMIDARGIPDEESLTLVSDTNGNLIETYNRYHQPPGLTPMTVGLYDPVATGYMELFDRRLPPSVVGGVQFSASEERRGLFKAEHSIPLGISDDGRFGHVSLAAYHSNMGGGYLRDGMSIRTLNLMTDYHNGLISEPLFYRLQEPTDPRINVLHRSEEGNLLFRGWPKVDRATPDGQLRQLTADYGHYVPPGEVATIPVQAPEALRSELAHMLQSARPFQRTALIDTAISTNGDAFIARLSQSVDAATLEIRPYPPPMLASSGVRAAGALGVAATLYEAQASGEKIATLLSQSNPLAAQSELAHFAGRNVGGWAGGTAAAYALGASGAGPMALIAADAYVMSKAGEKAADLLDNRAIYNQTDRAGTQWSFNGTAWTREGQADTSNDGIDNPTTTQIVASYAKARELNYQATNAAAALALKDAPAPQNPYRLPASAGDPPSLSAADWARDPNDGQWRRTVQSGVVADADSAVYRTDIAPPPRAAELDAQAQQVIAGNIANSPGAIAARYELAYQRSGWAAAGLPLSDTLRQALPNPDALTASDGQQYRRDADGRWTGASGAASGNVALELDTTRALLQPALAEHAQAVAALAQTPPSAQDLQREETLYRYRITGTELKPEWREAIDLATQRTRAAHGLAGDGSMKLQRGPTGAFGADSPIAHFQRDADGVDRLAAVTSSEDIRQALQQVRAQQTQPASPDQPALHFTATGHASDGSANGDASSANASSGPQLVLDLQARSQAARVAQARQELEQQERLAQAQHAAQVREHIQQAQPEREGRSQSEQALQAHAVLDRQNQAQQREHQEREVQERQAQDNQQREQEIAQAQQVQKHAQEQQVQDARSPEQQPLHAKDAVTPEQEPRAHQVAQQVQHQTQDAQQPEPALEVQNMQAHETHTHAQTKAQQQVSHGQSQAAEMAQPHTLGQQTREQRTRDTEQRDAQTAAIAHEPSAYPQHDAIVREQQLPTAPASVAGHDVPAQQSNDPAHAHLAQMTSAPTPRSLATPMAAEHNNAQHTPTSQWQAMEALDNSAAMSSQNRLTQTVGQSLKEDRADRSADSPESVAPAIQVPSVAQTVEQDASAAPAPGSPESWQATLQKLRALRVQLEQDLETENRISQARQARIARGQQPYTALELRDGYDPDGPSALRKIASSSQGAVSRTDADTAIAQTGSEQSDGLQPRRRAISKNSDVNDLIYAIDSKNDLAIDEALKRIANSASTHALIQRGREHLEAKAMQEAQEQVTAHQALAMDMPAEVQTSRGPVMVMTLPQFAHGPMMQGGPQGDGGGGDGGGGGGAGGAVSGGGGGG</sequence>
<evidence type="ECO:0000313" key="4">
    <source>
        <dbReference type="Proteomes" id="UP001167357"/>
    </source>
</evidence>
<protein>
    <submittedName>
        <fullName evidence="3">DUF2235 domain-containing protein</fullName>
    </submittedName>
</protein>
<name>A0ABT0LQ91_9XANT</name>
<feature type="region of interest" description="Disordered" evidence="1">
    <location>
        <begin position="701"/>
        <end position="723"/>
    </location>
</feature>
<dbReference type="Pfam" id="PF09994">
    <property type="entry name" value="T6SS_Tle1-like_cat"/>
    <property type="match status" value="1"/>
</dbReference>